<dbReference type="RefSeq" id="WP_005193982.1">
    <property type="nucleotide sequence ID" value="NZ_CP059694.1"/>
</dbReference>
<evidence type="ECO:0000313" key="2">
    <source>
        <dbReference type="EMBL" id="MDG6780440.1"/>
    </source>
</evidence>
<accession>A0AAW4G196</accession>
<gene>
    <name evidence="1" type="ORF">JTZ10_05485</name>
    <name evidence="2" type="ORF">QBL07_06290</name>
</gene>
<dbReference type="EMBL" id="JAFFGU010000002">
    <property type="protein sequence ID" value="MBM7277206.1"/>
    <property type="molecule type" value="Genomic_DNA"/>
</dbReference>
<proteinExistence type="predicted"/>
<comment type="caution">
    <text evidence="1">The sequence shown here is derived from an EMBL/GenBank/DDBJ whole genome shotgun (WGS) entry which is preliminary data.</text>
</comment>
<evidence type="ECO:0000313" key="3">
    <source>
        <dbReference type="Proteomes" id="UP001195196"/>
    </source>
</evidence>
<protein>
    <recommendedName>
        <fullName evidence="4">Ferredoxin</fullName>
    </recommendedName>
</protein>
<name>A0AAW4G196_GORRU</name>
<sequence length="86" mass="9459">MQPLQCTECHARVQVQKNSWEHTSVQWDTAARSRCHELSGGGEASRRAGAPRERCSILSEVIEDAARAGSVTVRDPRPVRPLGIAH</sequence>
<reference evidence="2" key="2">
    <citation type="submission" date="2023-04" db="EMBL/GenBank/DDBJ databases">
        <title>Characterization and analysis of the complete genome of Gordonia rubripertincta 112, the degrader of aromatic and aliphatic compounds.</title>
        <authorList>
            <person name="Frantsuzova E."/>
            <person name="Bogun A."/>
            <person name="Delegan Y."/>
        </authorList>
    </citation>
    <scope>NUCLEOTIDE SEQUENCE</scope>
    <source>
        <strain evidence="2">112</strain>
    </source>
</reference>
<dbReference type="Proteomes" id="UP001195196">
    <property type="component" value="Unassembled WGS sequence"/>
</dbReference>
<evidence type="ECO:0000313" key="1">
    <source>
        <dbReference type="EMBL" id="MBM7277206.1"/>
    </source>
</evidence>
<reference evidence="1" key="1">
    <citation type="submission" date="2021-02" db="EMBL/GenBank/DDBJ databases">
        <title>Taxonomy, biology and ecology of Rhodococcus bacteria occurring in California pistachio and other woody hosts as revealed by genome sequence analyses.</title>
        <authorList>
            <person name="Riely B."/>
            <person name="Gai Y."/>
        </authorList>
    </citation>
    <scope>NUCLEOTIDE SEQUENCE</scope>
    <source>
        <strain evidence="1">BP-295</strain>
    </source>
</reference>
<dbReference type="AlphaFoldDB" id="A0AAW4G196"/>
<organism evidence="1 3">
    <name type="scientific">Gordonia rubripertincta</name>
    <name type="common">Rhodococcus corallinus</name>
    <dbReference type="NCBI Taxonomy" id="36822"/>
    <lineage>
        <taxon>Bacteria</taxon>
        <taxon>Bacillati</taxon>
        <taxon>Actinomycetota</taxon>
        <taxon>Actinomycetes</taxon>
        <taxon>Mycobacteriales</taxon>
        <taxon>Gordoniaceae</taxon>
        <taxon>Gordonia</taxon>
    </lineage>
</organism>
<dbReference type="EMBL" id="JARUXG010000002">
    <property type="protein sequence ID" value="MDG6780440.1"/>
    <property type="molecule type" value="Genomic_DNA"/>
</dbReference>
<evidence type="ECO:0008006" key="4">
    <source>
        <dbReference type="Google" id="ProtNLM"/>
    </source>
</evidence>